<dbReference type="Gene3D" id="1.10.150.310">
    <property type="entry name" value="Tex RuvX-like domain-like"/>
    <property type="match status" value="1"/>
</dbReference>
<dbReference type="PANTHER" id="PTHR10724:SF10">
    <property type="entry name" value="S1 RNA-BINDING DOMAIN-CONTAINING PROTEIN 1"/>
    <property type="match status" value="1"/>
</dbReference>
<dbReference type="GO" id="GO:0005737">
    <property type="term" value="C:cytoplasm"/>
    <property type="evidence" value="ECO:0007669"/>
    <property type="project" value="UniProtKB-ARBA"/>
</dbReference>
<dbReference type="InterPro" id="IPR018974">
    <property type="entry name" value="Tex-like_N"/>
</dbReference>
<dbReference type="SMART" id="SM00316">
    <property type="entry name" value="S1"/>
    <property type="match status" value="1"/>
</dbReference>
<name>A0A1Y1RTD2_9SPIO</name>
<dbReference type="Pfam" id="PF17674">
    <property type="entry name" value="HHH_9"/>
    <property type="match status" value="1"/>
</dbReference>
<dbReference type="RefSeq" id="WP_083052865.1">
    <property type="nucleotide sequence ID" value="NZ_CAXXQO010000003.1"/>
</dbReference>
<dbReference type="SUPFAM" id="SSF50249">
    <property type="entry name" value="Nucleic acid-binding proteins"/>
    <property type="match status" value="1"/>
</dbReference>
<dbReference type="SUPFAM" id="SSF158832">
    <property type="entry name" value="Tex N-terminal region-like"/>
    <property type="match status" value="1"/>
</dbReference>
<dbReference type="InterPro" id="IPR023319">
    <property type="entry name" value="Tex-like_HTH_dom_sf"/>
</dbReference>
<dbReference type="InterPro" id="IPR012340">
    <property type="entry name" value="NA-bd_OB-fold"/>
</dbReference>
<feature type="compositionally biased region" description="Basic and acidic residues" evidence="1">
    <location>
        <begin position="716"/>
        <end position="726"/>
    </location>
</feature>
<evidence type="ECO:0000313" key="3">
    <source>
        <dbReference type="EMBL" id="ORC30691.1"/>
    </source>
</evidence>
<reference evidence="3 4" key="1">
    <citation type="submission" date="2017-03" db="EMBL/GenBank/DDBJ databases">
        <title>Draft Genome sequence of Marispirochaeta sp. strain JC444.</title>
        <authorList>
            <person name="Shivani Y."/>
            <person name="Subhash Y."/>
            <person name="Sasikala C."/>
            <person name="Ramana C."/>
        </authorList>
    </citation>
    <scope>NUCLEOTIDE SEQUENCE [LARGE SCALE GENOMIC DNA]</scope>
    <source>
        <strain evidence="3 4">JC444</strain>
    </source>
</reference>
<dbReference type="GO" id="GO:0006412">
    <property type="term" value="P:translation"/>
    <property type="evidence" value="ECO:0007669"/>
    <property type="project" value="TreeGrafter"/>
</dbReference>
<dbReference type="InterPro" id="IPR003029">
    <property type="entry name" value="S1_domain"/>
</dbReference>
<dbReference type="OrthoDB" id="9804714at2"/>
<dbReference type="FunFam" id="1.10.10.650:FF:000001">
    <property type="entry name" value="S1 RNA-binding domain 1"/>
    <property type="match status" value="1"/>
</dbReference>
<feature type="region of interest" description="Disordered" evidence="1">
    <location>
        <begin position="705"/>
        <end position="766"/>
    </location>
</feature>
<dbReference type="PROSITE" id="PS50126">
    <property type="entry name" value="S1"/>
    <property type="match status" value="1"/>
</dbReference>
<proteinExistence type="predicted"/>
<dbReference type="SUPFAM" id="SSF53098">
    <property type="entry name" value="Ribonuclease H-like"/>
    <property type="match status" value="1"/>
</dbReference>
<dbReference type="STRING" id="1963862.B4O97_17780"/>
<dbReference type="InterPro" id="IPR037027">
    <property type="entry name" value="YqgF/RNaseH-like_dom_sf"/>
</dbReference>
<dbReference type="SUPFAM" id="SSF47781">
    <property type="entry name" value="RuvA domain 2-like"/>
    <property type="match status" value="2"/>
</dbReference>
<feature type="domain" description="S1 motif" evidence="2">
    <location>
        <begin position="639"/>
        <end position="708"/>
    </location>
</feature>
<organism evidence="3 4">
    <name type="scientific">Marispirochaeta aestuarii</name>
    <dbReference type="NCBI Taxonomy" id="1963862"/>
    <lineage>
        <taxon>Bacteria</taxon>
        <taxon>Pseudomonadati</taxon>
        <taxon>Spirochaetota</taxon>
        <taxon>Spirochaetia</taxon>
        <taxon>Spirochaetales</taxon>
        <taxon>Spirochaetaceae</taxon>
        <taxon>Marispirochaeta</taxon>
    </lineage>
</organism>
<dbReference type="Pfam" id="PF16921">
    <property type="entry name" value="Tex_YqgF"/>
    <property type="match status" value="1"/>
</dbReference>
<comment type="caution">
    <text evidence="3">The sequence shown here is derived from an EMBL/GenBank/DDBJ whole genome shotgun (WGS) entry which is preliminary data.</text>
</comment>
<dbReference type="InterPro" id="IPR055179">
    <property type="entry name" value="Tex-like_central_region"/>
</dbReference>
<dbReference type="Gene3D" id="1.10.3500.10">
    <property type="entry name" value="Tex N-terminal region-like"/>
    <property type="match status" value="1"/>
</dbReference>
<evidence type="ECO:0000259" key="2">
    <source>
        <dbReference type="PROSITE" id="PS50126"/>
    </source>
</evidence>
<dbReference type="FunFam" id="2.40.50.140:FF:000051">
    <property type="entry name" value="RNA-binding transcriptional accessory protein"/>
    <property type="match status" value="1"/>
</dbReference>
<feature type="compositionally biased region" description="Gly residues" evidence="1">
    <location>
        <begin position="727"/>
        <end position="747"/>
    </location>
</feature>
<sequence length="766" mass="84754">MPESYPEVIALEQRIEPRQVEAVLKLFEEGATVPFIARYRKEATGGLDEVQIIAIRDRIEKLKELHKRREAILNTMREHDQLTPELEKEINAADTMAHLEDLYLPFRPKRRTRAIIAKEKGLEDLAHKIYDEDHIDLLAEAEKAVDPEKGVDSVEFALQGARDIVAEWISEDPDVRADLRHLFEDEATISSTVVKGKERDRDAHKYKDYFNWSEKAFSAPSHRVLAALRGADEGFLTVHIHPDEEATIDMLERGFTNGRDDDTEQLKLSIRDAYKRLIAPSLENEFRKTIKKRADEAAVQVFAQNLKDLMLAAPLGQKPVLAIDPGLRTGCKLVCLTAQGDLVHTETIFPLPPRNRKQDAAETVRKLIDKYKIEAIAIGNGTGGREAFAFVRTLGLKIPLVMVNESGASVYSASKAAREEFPDYDVTVRGAISIGRRLMDPLAELVKIDPKAIGVGQYQHDVDQKLLKRSLDDVVVSAVNSVGVEVNTASPHLLQYVSGLGGKIARSIAKYRETHGAFKTREDLKSIEGMGDKTYELAAGFLRIQEGENPLDRSAVHPERYPIVEKMASDIGVDIKALMDDASLRDQIDLASYVEGDVGLPTLKDIMTELAKPGRDPRDEFEAVAFAEGVTEISQLEPGMELPGIVTNVTNFGAFVDIGVHQDGLVHISELSDDFIQNPADVVKVHQQVKVKVLEVDVDRKRIALTMKSGAPSQRSNDRRPPRNDNRGGGPRGGGNRGGGNRGGGRGGRSDNSSGDSYNPFADLLS</sequence>
<dbReference type="AlphaFoldDB" id="A0A1Y1RTD2"/>
<dbReference type="CDD" id="cd05685">
    <property type="entry name" value="S1_Tex"/>
    <property type="match status" value="1"/>
</dbReference>
<gene>
    <name evidence="3" type="ORF">B4O97_17780</name>
</gene>
<dbReference type="EMBL" id="MWQY01000029">
    <property type="protein sequence ID" value="ORC30691.1"/>
    <property type="molecule type" value="Genomic_DNA"/>
</dbReference>
<dbReference type="Proteomes" id="UP000192343">
    <property type="component" value="Unassembled WGS sequence"/>
</dbReference>
<dbReference type="Gene3D" id="3.30.420.140">
    <property type="entry name" value="YqgF/RNase H-like domain"/>
    <property type="match status" value="1"/>
</dbReference>
<dbReference type="Gene3D" id="2.40.50.140">
    <property type="entry name" value="Nucleic acid-binding proteins"/>
    <property type="match status" value="1"/>
</dbReference>
<dbReference type="FunFam" id="3.30.420.140:FF:000001">
    <property type="entry name" value="RNA-binding transcriptional accessory protein"/>
    <property type="match status" value="1"/>
</dbReference>
<dbReference type="SMART" id="SM00732">
    <property type="entry name" value="YqgFc"/>
    <property type="match status" value="1"/>
</dbReference>
<dbReference type="GO" id="GO:0006139">
    <property type="term" value="P:nucleobase-containing compound metabolic process"/>
    <property type="evidence" value="ECO:0007669"/>
    <property type="project" value="InterPro"/>
</dbReference>
<keyword evidence="4" id="KW-1185">Reference proteome</keyword>
<protein>
    <submittedName>
        <fullName evidence="3">RNA-binding transcriptional accessory protein</fullName>
    </submittedName>
</protein>
<dbReference type="InterPro" id="IPR006641">
    <property type="entry name" value="YqgF/RNaseH-like_dom"/>
</dbReference>
<dbReference type="InterPro" id="IPR041692">
    <property type="entry name" value="HHH_9"/>
</dbReference>
<dbReference type="Pfam" id="PF00575">
    <property type="entry name" value="S1"/>
    <property type="match status" value="1"/>
</dbReference>
<dbReference type="InterPro" id="IPR023323">
    <property type="entry name" value="Tex-like_dom_sf"/>
</dbReference>
<dbReference type="Pfam" id="PF12836">
    <property type="entry name" value="HHH_3"/>
    <property type="match status" value="1"/>
</dbReference>
<dbReference type="Gene3D" id="1.10.10.650">
    <property type="entry name" value="RuvA domain 2-like"/>
    <property type="match status" value="1"/>
</dbReference>
<dbReference type="InterPro" id="IPR012337">
    <property type="entry name" value="RNaseH-like_sf"/>
</dbReference>
<evidence type="ECO:0000313" key="4">
    <source>
        <dbReference type="Proteomes" id="UP000192343"/>
    </source>
</evidence>
<dbReference type="GO" id="GO:0003729">
    <property type="term" value="F:mRNA binding"/>
    <property type="evidence" value="ECO:0007669"/>
    <property type="project" value="TreeGrafter"/>
</dbReference>
<evidence type="ECO:0000256" key="1">
    <source>
        <dbReference type="SAM" id="MobiDB-lite"/>
    </source>
</evidence>
<dbReference type="InterPro" id="IPR010994">
    <property type="entry name" value="RuvA_2-like"/>
</dbReference>
<dbReference type="Pfam" id="PF22706">
    <property type="entry name" value="Tex_central_region"/>
    <property type="match status" value="1"/>
</dbReference>
<dbReference type="InterPro" id="IPR044146">
    <property type="entry name" value="S1_Tex"/>
</dbReference>
<dbReference type="InterPro" id="IPR050437">
    <property type="entry name" value="Ribos_protein_bS1-like"/>
</dbReference>
<dbReference type="InterPro" id="IPR032639">
    <property type="entry name" value="Tex_YqgF"/>
</dbReference>
<accession>A0A1Y1RTD2</accession>
<dbReference type="GO" id="GO:0003735">
    <property type="term" value="F:structural constituent of ribosome"/>
    <property type="evidence" value="ECO:0007669"/>
    <property type="project" value="TreeGrafter"/>
</dbReference>
<dbReference type="PANTHER" id="PTHR10724">
    <property type="entry name" value="30S RIBOSOMAL PROTEIN S1"/>
    <property type="match status" value="1"/>
</dbReference>
<dbReference type="Pfam" id="PF09371">
    <property type="entry name" value="Tex_N"/>
    <property type="match status" value="1"/>
</dbReference>